<dbReference type="PRINTS" id="PR01349">
    <property type="entry name" value="WNTPROTEIN"/>
</dbReference>
<keyword evidence="13" id="KW-1185">Reference proteome</keyword>
<feature type="signal peptide" evidence="11">
    <location>
        <begin position="1"/>
        <end position="16"/>
    </location>
</feature>
<evidence type="ECO:0000256" key="8">
    <source>
        <dbReference type="ARBA" id="ARBA00023180"/>
    </source>
</evidence>
<evidence type="ECO:0000256" key="2">
    <source>
        <dbReference type="ARBA" id="ARBA00005683"/>
    </source>
</evidence>
<dbReference type="PROSITE" id="PS00246">
    <property type="entry name" value="WNT1"/>
    <property type="match status" value="1"/>
</dbReference>
<comment type="similarity">
    <text evidence="2 10">Belongs to the Wnt family.</text>
</comment>
<dbReference type="PANTHER" id="PTHR12027">
    <property type="entry name" value="WNT RELATED"/>
    <property type="match status" value="1"/>
</dbReference>
<keyword evidence="3 10" id="KW-0217">Developmental protein</keyword>
<evidence type="ECO:0000256" key="9">
    <source>
        <dbReference type="ARBA" id="ARBA00023288"/>
    </source>
</evidence>
<dbReference type="GO" id="GO:0045165">
    <property type="term" value="P:cell fate commitment"/>
    <property type="evidence" value="ECO:0007669"/>
    <property type="project" value="TreeGrafter"/>
</dbReference>
<keyword evidence="11" id="KW-0732">Signal</keyword>
<keyword evidence="7" id="KW-1015">Disulfide bond</keyword>
<dbReference type="AlphaFoldDB" id="A0A813MBU5"/>
<keyword evidence="9" id="KW-0449">Lipoprotein</keyword>
<dbReference type="InterPro" id="IPR043158">
    <property type="entry name" value="Wnt_C"/>
</dbReference>
<reference evidence="12" key="1">
    <citation type="submission" date="2021-02" db="EMBL/GenBank/DDBJ databases">
        <authorList>
            <person name="Nowell W R."/>
        </authorList>
    </citation>
    <scope>NUCLEOTIDE SEQUENCE</scope>
    <source>
        <strain evidence="12">Ploen Becks lab</strain>
    </source>
</reference>
<organism evidence="12 13">
    <name type="scientific">Brachionus calyciflorus</name>
    <dbReference type="NCBI Taxonomy" id="104777"/>
    <lineage>
        <taxon>Eukaryota</taxon>
        <taxon>Metazoa</taxon>
        <taxon>Spiralia</taxon>
        <taxon>Gnathifera</taxon>
        <taxon>Rotifera</taxon>
        <taxon>Eurotatoria</taxon>
        <taxon>Monogononta</taxon>
        <taxon>Pseudotrocha</taxon>
        <taxon>Ploima</taxon>
        <taxon>Brachionidae</taxon>
        <taxon>Brachionus</taxon>
    </lineage>
</organism>
<dbReference type="Proteomes" id="UP000663879">
    <property type="component" value="Unassembled WGS sequence"/>
</dbReference>
<accession>A0A813MBU5</accession>
<evidence type="ECO:0000256" key="11">
    <source>
        <dbReference type="SAM" id="SignalP"/>
    </source>
</evidence>
<dbReference type="GO" id="GO:0005109">
    <property type="term" value="F:frizzled binding"/>
    <property type="evidence" value="ECO:0007669"/>
    <property type="project" value="TreeGrafter"/>
</dbReference>
<dbReference type="SMART" id="SM00097">
    <property type="entry name" value="WNT1"/>
    <property type="match status" value="1"/>
</dbReference>
<evidence type="ECO:0000313" key="12">
    <source>
        <dbReference type="EMBL" id="CAF0716930.1"/>
    </source>
</evidence>
<dbReference type="InterPro" id="IPR005817">
    <property type="entry name" value="Wnt"/>
</dbReference>
<evidence type="ECO:0000256" key="10">
    <source>
        <dbReference type="RuleBase" id="RU003500"/>
    </source>
</evidence>
<name>A0A813MBU5_9BILA</name>
<dbReference type="Pfam" id="PF00110">
    <property type="entry name" value="wnt"/>
    <property type="match status" value="1"/>
</dbReference>
<comment type="caution">
    <text evidence="12">The sequence shown here is derived from an EMBL/GenBank/DDBJ whole genome shotgun (WGS) entry which is preliminary data.</text>
</comment>
<dbReference type="GO" id="GO:0005125">
    <property type="term" value="F:cytokine activity"/>
    <property type="evidence" value="ECO:0007669"/>
    <property type="project" value="TreeGrafter"/>
</dbReference>
<evidence type="ECO:0000256" key="4">
    <source>
        <dbReference type="ARBA" id="ARBA00022525"/>
    </source>
</evidence>
<protein>
    <recommendedName>
        <fullName evidence="10">Protein Wnt</fullName>
    </recommendedName>
</protein>
<comment type="function">
    <text evidence="10">Ligand for members of the frizzled family of seven transmembrane receptors.</text>
</comment>
<dbReference type="InterPro" id="IPR018161">
    <property type="entry name" value="Wnt_CS"/>
</dbReference>
<dbReference type="PANTHER" id="PTHR12027:SF101">
    <property type="entry name" value="PROTEIN WNT-4"/>
    <property type="match status" value="1"/>
</dbReference>
<feature type="chain" id="PRO_5032827914" description="Protein Wnt" evidence="11">
    <location>
        <begin position="17"/>
        <end position="346"/>
    </location>
</feature>
<keyword evidence="5" id="KW-0272">Extracellular matrix</keyword>
<keyword evidence="8" id="KW-0325">Glycoprotein</keyword>
<dbReference type="GO" id="GO:0030182">
    <property type="term" value="P:neuron differentiation"/>
    <property type="evidence" value="ECO:0007669"/>
    <property type="project" value="TreeGrafter"/>
</dbReference>
<comment type="subcellular location">
    <subcellularLocation>
        <location evidence="1 10">Secreted</location>
        <location evidence="1 10">Extracellular space</location>
        <location evidence="1 10">Extracellular matrix</location>
    </subcellularLocation>
</comment>
<dbReference type="OrthoDB" id="5945655at2759"/>
<dbReference type="Gene3D" id="3.30.2460.20">
    <property type="match status" value="1"/>
</dbReference>
<sequence>MKFLCLIFLLPHLLNASLSWLSIAKNTNLNFAPNSTQKQICDQLIGWTSVQKKFCYEHFDFMDLVYKAAKTTLSECETQFKSRRWNCSTSHSPNIFNRLPESGLREASFIYALSSAALTYTITSACSEGKLAGCSCDKSKQRPIRAGYQWSGCSDNIAYGMAVAENFLDPRIKNKLNLLIVNLHNFETGRKLIEKNMNKQCKCHGVSGSCEIKTCWRSMPSFSVIGTKLKEKYDAAVQVDIEKRVNKQRIIPRNRALKKLSKSDLIYIKNSPDFCRPNPRLASYGTKDRICNKTSRGIDSCDLLCCGRPYVTQLEVVTYKCNCTFKWCCSVTCKECKKIQEVTRCR</sequence>
<dbReference type="FunFam" id="3.30.2460.20:FF:000001">
    <property type="entry name" value="Wnt homolog"/>
    <property type="match status" value="1"/>
</dbReference>
<dbReference type="GO" id="GO:0005615">
    <property type="term" value="C:extracellular space"/>
    <property type="evidence" value="ECO:0007669"/>
    <property type="project" value="TreeGrafter"/>
</dbReference>
<evidence type="ECO:0000256" key="5">
    <source>
        <dbReference type="ARBA" id="ARBA00022530"/>
    </source>
</evidence>
<keyword evidence="6 10" id="KW-0879">Wnt signaling pathway</keyword>
<evidence type="ECO:0000313" key="13">
    <source>
        <dbReference type="Proteomes" id="UP000663879"/>
    </source>
</evidence>
<evidence type="ECO:0000256" key="3">
    <source>
        <dbReference type="ARBA" id="ARBA00022473"/>
    </source>
</evidence>
<evidence type="ECO:0000256" key="1">
    <source>
        <dbReference type="ARBA" id="ARBA00004498"/>
    </source>
</evidence>
<dbReference type="EMBL" id="CAJNOC010000121">
    <property type="protein sequence ID" value="CAF0716930.1"/>
    <property type="molecule type" value="Genomic_DNA"/>
</dbReference>
<proteinExistence type="inferred from homology"/>
<gene>
    <name evidence="12" type="ORF">OXX778_LOCUS1762</name>
</gene>
<keyword evidence="4" id="KW-0964">Secreted</keyword>
<evidence type="ECO:0000256" key="7">
    <source>
        <dbReference type="ARBA" id="ARBA00023157"/>
    </source>
</evidence>
<dbReference type="GO" id="GO:0060070">
    <property type="term" value="P:canonical Wnt signaling pathway"/>
    <property type="evidence" value="ECO:0007669"/>
    <property type="project" value="TreeGrafter"/>
</dbReference>
<evidence type="ECO:0000256" key="6">
    <source>
        <dbReference type="ARBA" id="ARBA00022687"/>
    </source>
</evidence>